<reference evidence="2" key="1">
    <citation type="journal article" date="2019" name="Int. J. Syst. Evol. Microbiol.">
        <title>The Global Catalogue of Microorganisms (GCM) 10K type strain sequencing project: providing services to taxonomists for standard genome sequencing and annotation.</title>
        <authorList>
            <consortium name="The Broad Institute Genomics Platform"/>
            <consortium name="The Broad Institute Genome Sequencing Center for Infectious Disease"/>
            <person name="Wu L."/>
            <person name="Ma J."/>
        </authorList>
    </citation>
    <scope>NUCLEOTIDE SEQUENCE [LARGE SCALE GENOMIC DNA]</scope>
    <source>
        <strain evidence="2">CGMCC 1.15731</strain>
    </source>
</reference>
<dbReference type="PANTHER" id="PTHR35336">
    <property type="entry name" value="ADENOSYLCOBINAMIDE AMIDOHYDROLASE"/>
    <property type="match status" value="1"/>
</dbReference>
<name>A0ABV9H7P9_9HYPH</name>
<dbReference type="Proteomes" id="UP001596042">
    <property type="component" value="Unassembled WGS sequence"/>
</dbReference>
<sequence length="243" mass="26182">MTETKFPEENASSLASNFKICCNRPWLVAEFASPHQMVSWSLNRPGFTTAERVAWLEVGNDELITVTDPKTWFQHRLLAVDLGDAVGLITARNVACYEIASATVDDVQADCLITLGLNNGETVGKRQDPMLHVLHAGTINILAAVSVPLTDAALLEMSSIVAQARTTALLRFGYRRPCMDDIVTGTGTDCIVTAAPCSSRPQAYAGMHTAIGEAVGRSVLEATTAAAIAWFNDWCQPNTALSR</sequence>
<evidence type="ECO:0000313" key="2">
    <source>
        <dbReference type="Proteomes" id="UP001596042"/>
    </source>
</evidence>
<protein>
    <submittedName>
        <fullName evidence="1">Adenosylcobinamide amidohydrolase</fullName>
    </submittedName>
</protein>
<accession>A0ABV9H7P9</accession>
<evidence type="ECO:0000313" key="1">
    <source>
        <dbReference type="EMBL" id="MFC4625443.1"/>
    </source>
</evidence>
<proteinExistence type="predicted"/>
<dbReference type="Pfam" id="PF01955">
    <property type="entry name" value="CbiZ"/>
    <property type="match status" value="1"/>
</dbReference>
<dbReference type="PANTHER" id="PTHR35336:SF5">
    <property type="entry name" value="ADENOSYLCOBINAMIDE AMIDOHYDROLASE"/>
    <property type="match status" value="1"/>
</dbReference>
<dbReference type="RefSeq" id="WP_374834783.1">
    <property type="nucleotide sequence ID" value="NZ_JBHEEZ010000100.1"/>
</dbReference>
<organism evidence="1 2">
    <name type="scientific">Daeguia caeni</name>
    <dbReference type="NCBI Taxonomy" id="439612"/>
    <lineage>
        <taxon>Bacteria</taxon>
        <taxon>Pseudomonadati</taxon>
        <taxon>Pseudomonadota</taxon>
        <taxon>Alphaproteobacteria</taxon>
        <taxon>Hyphomicrobiales</taxon>
        <taxon>Brucellaceae</taxon>
        <taxon>Daeguia</taxon>
    </lineage>
</organism>
<dbReference type="EMBL" id="JBHSEL010000070">
    <property type="protein sequence ID" value="MFC4625443.1"/>
    <property type="molecule type" value="Genomic_DNA"/>
</dbReference>
<dbReference type="InterPro" id="IPR052209">
    <property type="entry name" value="CbiZ"/>
</dbReference>
<comment type="caution">
    <text evidence="1">The sequence shown here is derived from an EMBL/GenBank/DDBJ whole genome shotgun (WGS) entry which is preliminary data.</text>
</comment>
<keyword evidence="2" id="KW-1185">Reference proteome</keyword>
<dbReference type="InterPro" id="IPR002808">
    <property type="entry name" value="AdoCbi_amidolase"/>
</dbReference>
<gene>
    <name evidence="1" type="ORF">ACFO1V_09445</name>
</gene>